<keyword evidence="3" id="KW-1185">Reference proteome</keyword>
<protein>
    <recommendedName>
        <fullName evidence="1">PRD domain-containing protein</fullName>
    </recommendedName>
</protein>
<sequence>MLLRSLPKSIDLQIFPYDYKSLKNYGKQDAIFSEYNIQLIVGTLDPQVEGIPYMGMETIITNGEMDYLHQLIGKYLTPQELRTFNENIMKNFTLSNIVNQLTILNPEKVMNIVEEIVGDLEEKLNKKLDIANKVGLSIHISCLIERLLLKQGIENVEGIELFRRENKEAIEKVREAFSVANYQYSVEITDPEIKYILNYF</sequence>
<dbReference type="Gene3D" id="1.10.1790.10">
    <property type="entry name" value="PRD domain"/>
    <property type="match status" value="1"/>
</dbReference>
<dbReference type="KEGG" id="aarg:Aargi30884_21210"/>
<dbReference type="PROSITE" id="PS51372">
    <property type="entry name" value="PRD_2"/>
    <property type="match status" value="1"/>
</dbReference>
<dbReference type="AlphaFoldDB" id="A0A6N4TK67"/>
<dbReference type="InterPro" id="IPR036634">
    <property type="entry name" value="PRD_sf"/>
</dbReference>
<accession>A0A6N4TK67</accession>
<dbReference type="EMBL" id="AP019695">
    <property type="protein sequence ID" value="BBK23218.1"/>
    <property type="molecule type" value="Genomic_DNA"/>
</dbReference>
<evidence type="ECO:0000313" key="2">
    <source>
        <dbReference type="EMBL" id="BBK23218.1"/>
    </source>
</evidence>
<gene>
    <name evidence="2" type="ORF">Aargi30884_21210</name>
</gene>
<dbReference type="Proteomes" id="UP000464754">
    <property type="component" value="Chromosome"/>
</dbReference>
<dbReference type="Pfam" id="PF00874">
    <property type="entry name" value="PRD"/>
    <property type="match status" value="1"/>
</dbReference>
<evidence type="ECO:0000259" key="1">
    <source>
        <dbReference type="PROSITE" id="PS51372"/>
    </source>
</evidence>
<organism evidence="2 3">
    <name type="scientific">Amedibacterium intestinale</name>
    <dbReference type="NCBI Taxonomy" id="2583452"/>
    <lineage>
        <taxon>Bacteria</taxon>
        <taxon>Bacillati</taxon>
        <taxon>Bacillota</taxon>
        <taxon>Erysipelotrichia</taxon>
        <taxon>Erysipelotrichales</taxon>
        <taxon>Erysipelotrichaceae</taxon>
        <taxon>Amedibacterium</taxon>
    </lineage>
</organism>
<proteinExistence type="predicted"/>
<dbReference type="GO" id="GO:0006355">
    <property type="term" value="P:regulation of DNA-templated transcription"/>
    <property type="evidence" value="ECO:0007669"/>
    <property type="project" value="InterPro"/>
</dbReference>
<feature type="domain" description="PRD" evidence="1">
    <location>
        <begin position="104"/>
        <end position="200"/>
    </location>
</feature>
<name>A0A6N4TK67_9FIRM</name>
<dbReference type="InterPro" id="IPR011608">
    <property type="entry name" value="PRD"/>
</dbReference>
<evidence type="ECO:0000313" key="3">
    <source>
        <dbReference type="Proteomes" id="UP000464754"/>
    </source>
</evidence>
<reference evidence="3" key="1">
    <citation type="submission" date="2019-05" db="EMBL/GenBank/DDBJ databases">
        <title>Complete genome sequencing of Absiella argi strain JCM 30884.</title>
        <authorList>
            <person name="Sakamoto M."/>
            <person name="Murakami T."/>
            <person name="Mori H."/>
        </authorList>
    </citation>
    <scope>NUCLEOTIDE SEQUENCE [LARGE SCALE GENOMIC DNA]</scope>
    <source>
        <strain evidence="3">JCM 30884</strain>
    </source>
</reference>
<dbReference type="SUPFAM" id="SSF63520">
    <property type="entry name" value="PTS-regulatory domain, PRD"/>
    <property type="match status" value="1"/>
</dbReference>
<dbReference type="RefSeq" id="WP_163052239.1">
    <property type="nucleotide sequence ID" value="NZ_AP019695.1"/>
</dbReference>